<comment type="function">
    <text evidence="8">Catalyzes the attachment of glutamate to tRNA(Glu) in a two-step reaction: glutamate is first activated by ATP to form Glu-AMP and then transferred to the acceptor end of tRNA(Glu).</text>
</comment>
<keyword evidence="5 8" id="KW-0067">ATP-binding</keyword>
<dbReference type="HAMAP" id="MF_00022">
    <property type="entry name" value="Glu_tRNA_synth_type1"/>
    <property type="match status" value="1"/>
</dbReference>
<dbReference type="GO" id="GO:0004818">
    <property type="term" value="F:glutamate-tRNA ligase activity"/>
    <property type="evidence" value="ECO:0007669"/>
    <property type="project" value="UniProtKB-UniRule"/>
</dbReference>
<dbReference type="Pfam" id="PF19269">
    <property type="entry name" value="Anticodon_2"/>
    <property type="match status" value="1"/>
</dbReference>
<comment type="similarity">
    <text evidence="1 8">Belongs to the class-I aminoacyl-tRNA synthetase family. Glutamate--tRNA ligase type 1 subfamily.</text>
</comment>
<keyword evidence="3 8" id="KW-0436">Ligase</keyword>
<organism evidence="11 12">
    <name type="scientific">Anoxybacter fermentans</name>
    <dbReference type="NCBI Taxonomy" id="1323375"/>
    <lineage>
        <taxon>Bacteria</taxon>
        <taxon>Bacillati</taxon>
        <taxon>Bacillota</taxon>
        <taxon>Clostridia</taxon>
        <taxon>Halanaerobiales</taxon>
        <taxon>Anoxybacter</taxon>
    </lineage>
</organism>
<dbReference type="GO" id="GO:0005737">
    <property type="term" value="C:cytoplasm"/>
    <property type="evidence" value="ECO:0007669"/>
    <property type="project" value="UniProtKB-SubCell"/>
</dbReference>
<evidence type="ECO:0000256" key="4">
    <source>
        <dbReference type="ARBA" id="ARBA00022741"/>
    </source>
</evidence>
<keyword evidence="2 8" id="KW-0963">Cytoplasm</keyword>
<dbReference type="CDD" id="cd00808">
    <property type="entry name" value="GluRS_core"/>
    <property type="match status" value="1"/>
</dbReference>
<dbReference type="AlphaFoldDB" id="A0A3S9T195"/>
<dbReference type="GO" id="GO:0006424">
    <property type="term" value="P:glutamyl-tRNA aminoacylation"/>
    <property type="evidence" value="ECO:0007669"/>
    <property type="project" value="UniProtKB-UniRule"/>
</dbReference>
<accession>A0A3S9T195</accession>
<dbReference type="InterPro" id="IPR033910">
    <property type="entry name" value="GluRS_core"/>
</dbReference>
<keyword evidence="6 8" id="KW-0648">Protein biosynthesis</keyword>
<evidence type="ECO:0000256" key="3">
    <source>
        <dbReference type="ARBA" id="ARBA00022598"/>
    </source>
</evidence>
<evidence type="ECO:0000259" key="10">
    <source>
        <dbReference type="Pfam" id="PF19269"/>
    </source>
</evidence>
<dbReference type="InterPro" id="IPR000924">
    <property type="entry name" value="Glu/Gln-tRNA-synth"/>
</dbReference>
<dbReference type="InterPro" id="IPR049940">
    <property type="entry name" value="GluQ/Sye"/>
</dbReference>
<dbReference type="NCBIfam" id="TIGR00464">
    <property type="entry name" value="gltX_bact"/>
    <property type="match status" value="1"/>
</dbReference>
<evidence type="ECO:0000256" key="7">
    <source>
        <dbReference type="ARBA" id="ARBA00023146"/>
    </source>
</evidence>
<dbReference type="PANTHER" id="PTHR43311">
    <property type="entry name" value="GLUTAMATE--TRNA LIGASE"/>
    <property type="match status" value="1"/>
</dbReference>
<keyword evidence="4 8" id="KW-0547">Nucleotide-binding</keyword>
<gene>
    <name evidence="8" type="primary">gltX</name>
    <name evidence="11" type="ORF">BBF96_12765</name>
</gene>
<dbReference type="GO" id="GO:0000049">
    <property type="term" value="F:tRNA binding"/>
    <property type="evidence" value="ECO:0007669"/>
    <property type="project" value="InterPro"/>
</dbReference>
<sequence>MSEVRVRFAPSPTGYLHVGSLRTALYNYLFARRNNGKVILRIEDTDRERLVEDAIEKMINTFKRVNLEFDEGPVQGGDYGPYIQSERKHLYQKYAKQLVETGHAYYCFCSKEELDEMRKKQIESGQAPKYDKRCLKLSKEEVQKRLDAGEPYVIRLNVPSGRTITFNDLIHGPTTFETDNIDDQILLKSDGFPTYHLAVVIDDHHMGITHVLRADEWIPSTPKHILLYEAFGWEPPKFGHIPLLVNTEGKKLSKRDGDVSVEDYLNKGYLPEALINYLALLGWNPGTEEEFFTLKELEQRFSLDRVNDSAGVFDIEKLNWMNGKYIRSKELDEIVEMVKPYLENAGYTIPEDEERFKWMVEAVYQDLDYLAQITDKMEIFYRDKFEVTDPKSLELLELDSSRKLFKVLKEKFESVEKITPDNFQELIKVAGKEAGVKGKLLYMPIRLAVSGQQHGPDLKLLICGLGKERAIERLSHWI</sequence>
<dbReference type="KEGG" id="aft:BBF96_12765"/>
<feature type="short sequence motif" description="'HIGH' region" evidence="8">
    <location>
        <begin position="10"/>
        <end position="20"/>
    </location>
</feature>
<dbReference type="InterPro" id="IPR020751">
    <property type="entry name" value="aa-tRNA-synth_I_codon-bd_sub2"/>
</dbReference>
<dbReference type="Gene3D" id="1.10.10.350">
    <property type="match status" value="1"/>
</dbReference>
<dbReference type="GO" id="GO:0008270">
    <property type="term" value="F:zinc ion binding"/>
    <property type="evidence" value="ECO:0007669"/>
    <property type="project" value="InterPro"/>
</dbReference>
<comment type="subunit">
    <text evidence="8">Monomer.</text>
</comment>
<dbReference type="FunFam" id="3.40.50.620:FF:000045">
    <property type="entry name" value="Glutamate--tRNA ligase, mitochondrial"/>
    <property type="match status" value="1"/>
</dbReference>
<evidence type="ECO:0000313" key="11">
    <source>
        <dbReference type="EMBL" id="AZR74192.1"/>
    </source>
</evidence>
<evidence type="ECO:0000256" key="2">
    <source>
        <dbReference type="ARBA" id="ARBA00022490"/>
    </source>
</evidence>
<dbReference type="GO" id="GO:0005524">
    <property type="term" value="F:ATP binding"/>
    <property type="evidence" value="ECO:0007669"/>
    <property type="project" value="UniProtKB-UniRule"/>
</dbReference>
<dbReference type="InterPro" id="IPR020058">
    <property type="entry name" value="Glu/Gln-tRNA-synth_Ib_cat-dom"/>
</dbReference>
<dbReference type="EC" id="6.1.1.17" evidence="8"/>
<feature type="domain" description="Aminoacyl-tRNA synthetase class I anticodon-binding" evidence="10">
    <location>
        <begin position="333"/>
        <end position="478"/>
    </location>
</feature>
<reference evidence="11 12" key="1">
    <citation type="submission" date="2016-07" db="EMBL/GenBank/DDBJ databases">
        <title>Genome and transcriptome analysis of iron-reducing fermentative bacteria Anoxybacter fermentans.</title>
        <authorList>
            <person name="Zeng X."/>
            <person name="Shao Z."/>
        </authorList>
    </citation>
    <scope>NUCLEOTIDE SEQUENCE [LARGE SCALE GENOMIC DNA]</scope>
    <source>
        <strain evidence="11 12">DY22613</strain>
    </source>
</reference>
<comment type="caution">
    <text evidence="8">Lacks conserved residue(s) required for the propagation of feature annotation.</text>
</comment>
<feature type="short sequence motif" description="'KMSKS' region" evidence="8">
    <location>
        <begin position="251"/>
        <end position="255"/>
    </location>
</feature>
<evidence type="ECO:0000256" key="6">
    <source>
        <dbReference type="ARBA" id="ARBA00022917"/>
    </source>
</evidence>
<evidence type="ECO:0000256" key="8">
    <source>
        <dbReference type="HAMAP-Rule" id="MF_00022"/>
    </source>
</evidence>
<proteinExistence type="inferred from homology"/>
<dbReference type="SUPFAM" id="SSF52374">
    <property type="entry name" value="Nucleotidylyl transferase"/>
    <property type="match status" value="1"/>
</dbReference>
<dbReference type="EMBL" id="CP016379">
    <property type="protein sequence ID" value="AZR74192.1"/>
    <property type="molecule type" value="Genomic_DNA"/>
</dbReference>
<evidence type="ECO:0000259" key="9">
    <source>
        <dbReference type="Pfam" id="PF00749"/>
    </source>
</evidence>
<comment type="catalytic activity">
    <reaction evidence="8">
        <text>tRNA(Glu) + L-glutamate + ATP = L-glutamyl-tRNA(Glu) + AMP + diphosphate</text>
        <dbReference type="Rhea" id="RHEA:23540"/>
        <dbReference type="Rhea" id="RHEA-COMP:9663"/>
        <dbReference type="Rhea" id="RHEA-COMP:9680"/>
        <dbReference type="ChEBI" id="CHEBI:29985"/>
        <dbReference type="ChEBI" id="CHEBI:30616"/>
        <dbReference type="ChEBI" id="CHEBI:33019"/>
        <dbReference type="ChEBI" id="CHEBI:78442"/>
        <dbReference type="ChEBI" id="CHEBI:78520"/>
        <dbReference type="ChEBI" id="CHEBI:456215"/>
        <dbReference type="EC" id="6.1.1.17"/>
    </reaction>
</comment>
<dbReference type="RefSeq" id="WP_127017548.1">
    <property type="nucleotide sequence ID" value="NZ_CP016379.1"/>
</dbReference>
<comment type="subcellular location">
    <subcellularLocation>
        <location evidence="8">Cytoplasm</location>
    </subcellularLocation>
</comment>
<dbReference type="InterPro" id="IPR008925">
    <property type="entry name" value="aa_tRNA-synth_I_cd-bd_sf"/>
</dbReference>
<dbReference type="Proteomes" id="UP000267250">
    <property type="component" value="Chromosome"/>
</dbReference>
<dbReference type="Gene3D" id="3.40.50.620">
    <property type="entry name" value="HUPs"/>
    <property type="match status" value="1"/>
</dbReference>
<keyword evidence="12" id="KW-1185">Reference proteome</keyword>
<feature type="domain" description="Glutamyl/glutaminyl-tRNA synthetase class Ib catalytic" evidence="9">
    <location>
        <begin position="3"/>
        <end position="320"/>
    </location>
</feature>
<dbReference type="Pfam" id="PF00749">
    <property type="entry name" value="tRNA-synt_1c"/>
    <property type="match status" value="1"/>
</dbReference>
<name>A0A3S9T195_9FIRM</name>
<dbReference type="Gene3D" id="1.10.8.70">
    <property type="entry name" value="Glutamate-tRNA synthetase, class I, anticodon-binding domain 1"/>
    <property type="match status" value="1"/>
</dbReference>
<dbReference type="PANTHER" id="PTHR43311:SF2">
    <property type="entry name" value="GLUTAMATE--TRNA LIGASE, MITOCHONDRIAL-RELATED"/>
    <property type="match status" value="1"/>
</dbReference>
<dbReference type="OrthoDB" id="9807503at2"/>
<dbReference type="InterPro" id="IPR020752">
    <property type="entry name" value="Glu-tRNA-synth_I_codon-bd_sub1"/>
</dbReference>
<dbReference type="SUPFAM" id="SSF48163">
    <property type="entry name" value="An anticodon-binding domain of class I aminoacyl-tRNA synthetases"/>
    <property type="match status" value="1"/>
</dbReference>
<evidence type="ECO:0000256" key="5">
    <source>
        <dbReference type="ARBA" id="ARBA00022840"/>
    </source>
</evidence>
<protein>
    <recommendedName>
        <fullName evidence="8">Glutamate--tRNA ligase</fullName>
        <ecNumber evidence="8">6.1.1.17</ecNumber>
    </recommendedName>
    <alternativeName>
        <fullName evidence="8">Glutamyl-tRNA synthetase</fullName>
        <shortName evidence="8">GluRS</shortName>
    </alternativeName>
</protein>
<dbReference type="InterPro" id="IPR014729">
    <property type="entry name" value="Rossmann-like_a/b/a_fold"/>
</dbReference>
<feature type="binding site" evidence="8">
    <location>
        <position position="254"/>
    </location>
    <ligand>
        <name>ATP</name>
        <dbReference type="ChEBI" id="CHEBI:30616"/>
    </ligand>
</feature>
<keyword evidence="7 8" id="KW-0030">Aminoacyl-tRNA synthetase</keyword>
<dbReference type="InterPro" id="IPR004527">
    <property type="entry name" value="Glu-tRNA-ligase_bac/mito"/>
</dbReference>
<dbReference type="InterPro" id="IPR045462">
    <property type="entry name" value="aa-tRNA-synth_I_cd-bd"/>
</dbReference>
<dbReference type="PRINTS" id="PR00987">
    <property type="entry name" value="TRNASYNTHGLU"/>
</dbReference>
<evidence type="ECO:0000256" key="1">
    <source>
        <dbReference type="ARBA" id="ARBA00007894"/>
    </source>
</evidence>
<evidence type="ECO:0000313" key="12">
    <source>
        <dbReference type="Proteomes" id="UP000267250"/>
    </source>
</evidence>